<sequence>DEVKENQIQGIVAYANKLQHYAFIKRLDKKGEPNVFAREVSINTKDKNPRFMISDKCTFILIKVRKNIQFLQLFLRLADRVTKNTSKVGPIIQQPLQPRDNFPKGLRGGGPCFDCNNFQFKNFNNKGTIKFWRCANRSCGVLLHTSLNEEFLLYPGKVIVHTHLPNPAEVEIRNLRETMQQSAENEVGDSVVVLCV</sequence>
<evidence type="ECO:0000313" key="1">
    <source>
        <dbReference type="EMBL" id="CAF4314294.1"/>
    </source>
</evidence>
<protein>
    <submittedName>
        <fullName evidence="1">Uncharacterized protein</fullName>
    </submittedName>
</protein>
<gene>
    <name evidence="1" type="ORF">BYL167_LOCUS28010</name>
</gene>
<dbReference type="EMBL" id="CAJOBH010038281">
    <property type="protein sequence ID" value="CAF4314294.1"/>
    <property type="molecule type" value="Genomic_DNA"/>
</dbReference>
<feature type="non-terminal residue" evidence="1">
    <location>
        <position position="1"/>
    </location>
</feature>
<reference evidence="1" key="1">
    <citation type="submission" date="2021-02" db="EMBL/GenBank/DDBJ databases">
        <authorList>
            <person name="Nowell W R."/>
        </authorList>
    </citation>
    <scope>NUCLEOTIDE SEQUENCE</scope>
</reference>
<dbReference type="AlphaFoldDB" id="A0A8S2TXL9"/>
<evidence type="ECO:0000313" key="2">
    <source>
        <dbReference type="Proteomes" id="UP000681967"/>
    </source>
</evidence>
<organism evidence="1 2">
    <name type="scientific">Rotaria magnacalcarata</name>
    <dbReference type="NCBI Taxonomy" id="392030"/>
    <lineage>
        <taxon>Eukaryota</taxon>
        <taxon>Metazoa</taxon>
        <taxon>Spiralia</taxon>
        <taxon>Gnathifera</taxon>
        <taxon>Rotifera</taxon>
        <taxon>Eurotatoria</taxon>
        <taxon>Bdelloidea</taxon>
        <taxon>Philodinida</taxon>
        <taxon>Philodinidae</taxon>
        <taxon>Rotaria</taxon>
    </lineage>
</organism>
<comment type="caution">
    <text evidence="1">The sequence shown here is derived from an EMBL/GenBank/DDBJ whole genome shotgun (WGS) entry which is preliminary data.</text>
</comment>
<accession>A0A8S2TXL9</accession>
<name>A0A8S2TXL9_9BILA</name>
<dbReference type="Proteomes" id="UP000681967">
    <property type="component" value="Unassembled WGS sequence"/>
</dbReference>
<dbReference type="Gene3D" id="2.20.25.240">
    <property type="match status" value="1"/>
</dbReference>
<proteinExistence type="predicted"/>